<comment type="subcellular location">
    <subcellularLocation>
        <location evidence="1">Membrane</location>
        <topology evidence="1">Multi-pass membrane protein</topology>
    </subcellularLocation>
</comment>
<dbReference type="STRING" id="694573.A0A194VDI5"/>
<dbReference type="InterPro" id="IPR049326">
    <property type="entry name" value="Rhodopsin_dom_fungi"/>
</dbReference>
<evidence type="ECO:0000313" key="9">
    <source>
        <dbReference type="Proteomes" id="UP000078576"/>
    </source>
</evidence>
<dbReference type="InterPro" id="IPR052337">
    <property type="entry name" value="SAT4-like"/>
</dbReference>
<evidence type="ECO:0000256" key="6">
    <source>
        <dbReference type="SAM" id="Phobius"/>
    </source>
</evidence>
<dbReference type="OrthoDB" id="444631at2759"/>
<feature type="domain" description="Rhodopsin" evidence="7">
    <location>
        <begin position="31"/>
        <end position="195"/>
    </location>
</feature>
<dbReference type="EMBL" id="KN714797">
    <property type="protein sequence ID" value="KUI62062.1"/>
    <property type="molecule type" value="Genomic_DNA"/>
</dbReference>
<feature type="transmembrane region" description="Helical" evidence="6">
    <location>
        <begin position="137"/>
        <end position="156"/>
    </location>
</feature>
<comment type="similarity">
    <text evidence="5">Belongs to the SAT4 family.</text>
</comment>
<proteinExistence type="inferred from homology"/>
<organism evidence="8 9">
    <name type="scientific">Cytospora mali</name>
    <name type="common">Apple Valsa canker fungus</name>
    <name type="synonym">Valsa mali</name>
    <dbReference type="NCBI Taxonomy" id="578113"/>
    <lineage>
        <taxon>Eukaryota</taxon>
        <taxon>Fungi</taxon>
        <taxon>Dikarya</taxon>
        <taxon>Ascomycota</taxon>
        <taxon>Pezizomycotina</taxon>
        <taxon>Sordariomycetes</taxon>
        <taxon>Sordariomycetidae</taxon>
        <taxon>Diaporthales</taxon>
        <taxon>Cytosporaceae</taxon>
        <taxon>Cytospora</taxon>
    </lineage>
</organism>
<evidence type="ECO:0000313" key="8">
    <source>
        <dbReference type="EMBL" id="KUI62062.1"/>
    </source>
</evidence>
<gene>
    <name evidence="8" type="ORF">VP1G_11354</name>
</gene>
<dbReference type="PANTHER" id="PTHR33048:SF146">
    <property type="entry name" value="INTEGRAL MEMBRANE PROTEIN"/>
    <property type="match status" value="1"/>
</dbReference>
<sequence length="204" mass="22838">MANAGQGISEGGFLAVLWVLTGLATVLAIGRVLIRSILIKRFHLDDLFSFLAYVLLVTTMILATIANPLNYEVSAIIVGESPMPETSKFDDMVIRLRKWNVAGQMLFWTALYCVKLSFMFLYKYVLGSHRTFTRIWYAALVYIVCCYGICLIGVFGQCGNAHYLWTIQGCSTSYVAALDQKLIWVDYFFNVSSDLVGKTSGLSY</sequence>
<dbReference type="AlphaFoldDB" id="A0A194VDI5"/>
<name>A0A194VDI5_CYTMA</name>
<evidence type="ECO:0000256" key="4">
    <source>
        <dbReference type="ARBA" id="ARBA00023136"/>
    </source>
</evidence>
<evidence type="ECO:0000256" key="5">
    <source>
        <dbReference type="ARBA" id="ARBA00038359"/>
    </source>
</evidence>
<reference evidence="9" key="1">
    <citation type="submission" date="2014-12" db="EMBL/GenBank/DDBJ databases">
        <title>Genome Sequence of Valsa Canker Pathogens Uncovers a Specific Adaption of Colonization on Woody Bark.</title>
        <authorList>
            <person name="Yin Z."/>
            <person name="Liu H."/>
            <person name="Gao X."/>
            <person name="Li Z."/>
            <person name="Song N."/>
            <person name="Ke X."/>
            <person name="Dai Q."/>
            <person name="Wu Y."/>
            <person name="Sun Y."/>
            <person name="Xu J.-R."/>
            <person name="Kang Z.K."/>
            <person name="Wang L."/>
            <person name="Huang L."/>
        </authorList>
    </citation>
    <scope>NUCLEOTIDE SEQUENCE [LARGE SCALE GENOMIC DNA]</scope>
    <source>
        <strain evidence="9">SXYL134</strain>
    </source>
</reference>
<dbReference type="GO" id="GO:0016020">
    <property type="term" value="C:membrane"/>
    <property type="evidence" value="ECO:0007669"/>
    <property type="project" value="UniProtKB-SubCell"/>
</dbReference>
<evidence type="ECO:0000256" key="3">
    <source>
        <dbReference type="ARBA" id="ARBA00022989"/>
    </source>
</evidence>
<evidence type="ECO:0000256" key="2">
    <source>
        <dbReference type="ARBA" id="ARBA00022692"/>
    </source>
</evidence>
<feature type="transmembrane region" description="Helical" evidence="6">
    <location>
        <begin position="46"/>
        <end position="66"/>
    </location>
</feature>
<keyword evidence="9" id="KW-1185">Reference proteome</keyword>
<feature type="transmembrane region" description="Helical" evidence="6">
    <location>
        <begin position="12"/>
        <end position="34"/>
    </location>
</feature>
<dbReference type="PANTHER" id="PTHR33048">
    <property type="entry name" value="PTH11-LIKE INTEGRAL MEMBRANE PROTEIN (AFU_ORTHOLOGUE AFUA_5G11245)"/>
    <property type="match status" value="1"/>
</dbReference>
<protein>
    <recommendedName>
        <fullName evidence="7">Rhodopsin domain-containing protein</fullName>
    </recommendedName>
</protein>
<accession>A0A194VDI5</accession>
<dbReference type="Pfam" id="PF20684">
    <property type="entry name" value="Fung_rhodopsin"/>
    <property type="match status" value="1"/>
</dbReference>
<keyword evidence="3 6" id="KW-1133">Transmembrane helix</keyword>
<dbReference type="Proteomes" id="UP000078576">
    <property type="component" value="Unassembled WGS sequence"/>
</dbReference>
<feature type="transmembrane region" description="Helical" evidence="6">
    <location>
        <begin position="105"/>
        <end position="125"/>
    </location>
</feature>
<evidence type="ECO:0000256" key="1">
    <source>
        <dbReference type="ARBA" id="ARBA00004141"/>
    </source>
</evidence>
<keyword evidence="2 6" id="KW-0812">Transmembrane</keyword>
<evidence type="ECO:0000259" key="7">
    <source>
        <dbReference type="Pfam" id="PF20684"/>
    </source>
</evidence>
<keyword evidence="4 6" id="KW-0472">Membrane</keyword>